<dbReference type="Proteomes" id="UP000053555">
    <property type="component" value="Unassembled WGS sequence"/>
</dbReference>
<proteinExistence type="predicted"/>
<protein>
    <submittedName>
        <fullName evidence="1">Uncharacterized protein</fullName>
    </submittedName>
</protein>
<gene>
    <name evidence="1" type="ORF">glysoja_046446</name>
</gene>
<name>A0A0B2P7U6_GLYSO</name>
<accession>A0A0B2P7U6</accession>
<evidence type="ECO:0000313" key="1">
    <source>
        <dbReference type="EMBL" id="KHN03697.1"/>
    </source>
</evidence>
<organism evidence="1">
    <name type="scientific">Glycine soja</name>
    <name type="common">Wild soybean</name>
    <dbReference type="NCBI Taxonomy" id="3848"/>
    <lineage>
        <taxon>Eukaryota</taxon>
        <taxon>Viridiplantae</taxon>
        <taxon>Streptophyta</taxon>
        <taxon>Embryophyta</taxon>
        <taxon>Tracheophyta</taxon>
        <taxon>Spermatophyta</taxon>
        <taxon>Magnoliopsida</taxon>
        <taxon>eudicotyledons</taxon>
        <taxon>Gunneridae</taxon>
        <taxon>Pentapetalae</taxon>
        <taxon>rosids</taxon>
        <taxon>fabids</taxon>
        <taxon>Fabales</taxon>
        <taxon>Fabaceae</taxon>
        <taxon>Papilionoideae</taxon>
        <taxon>50 kb inversion clade</taxon>
        <taxon>NPAAA clade</taxon>
        <taxon>indigoferoid/millettioid clade</taxon>
        <taxon>Phaseoleae</taxon>
        <taxon>Glycine</taxon>
        <taxon>Glycine subgen. Soja</taxon>
    </lineage>
</organism>
<reference evidence="1" key="1">
    <citation type="submission" date="2014-07" db="EMBL/GenBank/DDBJ databases">
        <title>Identification of a novel salt tolerance gene in wild soybean by whole-genome sequencing.</title>
        <authorList>
            <person name="Lam H.-M."/>
            <person name="Qi X."/>
            <person name="Li M.-W."/>
            <person name="Liu X."/>
            <person name="Xie M."/>
            <person name="Ni M."/>
            <person name="Xu X."/>
        </authorList>
    </citation>
    <scope>NUCLEOTIDE SEQUENCE [LARGE SCALE GENOMIC DNA]</scope>
    <source>
        <tissue evidence="1">Root</tissue>
    </source>
</reference>
<dbReference type="EMBL" id="KN669703">
    <property type="protein sequence ID" value="KHN03697.1"/>
    <property type="molecule type" value="Genomic_DNA"/>
</dbReference>
<dbReference type="AlphaFoldDB" id="A0A0B2P7U6"/>
<sequence length="143" mass="16146">MLETTVKSPKPLSSTDDESFLPNELILEIFLRVLVRSLLQITENPNFRSPIRQGPPTPTCLNRRSKHDPPTIVYTFGEEEYSGKRLQNFPCRPTVRLGKFVSGTLNWIAEGAVSDDRCVILSPDVGTEHMANSRCLIRMVTIM</sequence>